<comment type="caution">
    <text evidence="3">The sequence shown here is derived from an EMBL/GenBank/DDBJ whole genome shotgun (WGS) entry which is preliminary data.</text>
</comment>
<dbReference type="SUPFAM" id="SSF51735">
    <property type="entry name" value="NAD(P)-binding Rossmann-fold domains"/>
    <property type="match status" value="1"/>
</dbReference>
<proteinExistence type="predicted"/>
<dbReference type="AlphaFoldDB" id="A0AAW1T5U9"/>
<dbReference type="InterPro" id="IPR016040">
    <property type="entry name" value="NAD(P)-bd_dom"/>
</dbReference>
<dbReference type="InterPro" id="IPR008979">
    <property type="entry name" value="Galactose-bd-like_sf"/>
</dbReference>
<dbReference type="InterPro" id="IPR013857">
    <property type="entry name" value="NADH-UbQ_OxRdtase-assoc_prot30"/>
</dbReference>
<name>A0AAW1T5U9_9CHLO</name>
<keyword evidence="4" id="KW-1185">Reference proteome</keyword>
<organism evidence="3 4">
    <name type="scientific">Apatococcus fuscideae</name>
    <dbReference type="NCBI Taxonomy" id="2026836"/>
    <lineage>
        <taxon>Eukaryota</taxon>
        <taxon>Viridiplantae</taxon>
        <taxon>Chlorophyta</taxon>
        <taxon>core chlorophytes</taxon>
        <taxon>Trebouxiophyceae</taxon>
        <taxon>Chlorellales</taxon>
        <taxon>Chlorellaceae</taxon>
        <taxon>Apatococcus</taxon>
    </lineage>
</organism>
<dbReference type="InterPro" id="IPR036291">
    <property type="entry name" value="NAD(P)-bd_dom_sf"/>
</dbReference>
<dbReference type="SUPFAM" id="SSF49785">
    <property type="entry name" value="Galactose-binding domain-like"/>
    <property type="match status" value="1"/>
</dbReference>
<sequence length="467" mass="51690">MEILFCSPPSLDCHNHLYKQRSFQRLPLPSAYRGQYRAASSKVHATQEKEVRAMVRKGSTSVGGEGFPRSVEVVEGDVTDYDSCRKACAGIDKIVYAVRAKTTLAVDLRNVEENGARTMALAFQDAKNRDHRKNNSIAPTAKRVLAHFERSIYEPFRDDWQLGKVDGVEVQDRTGSRFRRTGTQPTEASASVQDSFLVFEGTFTGVKGIAEVEAPIRMPPGESLGDMDGLMLRLAADGRPYSIYLRTAEGVEYAARFITKTGFGSYRLPFQKFRPKDSRQPPLVDPSKVVKIGIRCQRPSAEQQAIVQPVAFKMKLYFIKAFPAPVKQSDFIMISCAGAAKLRKSNSMEEAVQARILAAKQKGEATVRNCGLAYTIIRPGPLVEEPGGYRGLVFDQGNRITQTISYADVADVCLKALHNPEAINKTFEVSYEQTAAQGQQMYELVAHVPSKSNNYLGLALATLEKNT</sequence>
<evidence type="ECO:0000259" key="2">
    <source>
        <dbReference type="Pfam" id="PF13460"/>
    </source>
</evidence>
<evidence type="ECO:0008006" key="5">
    <source>
        <dbReference type="Google" id="ProtNLM"/>
    </source>
</evidence>
<evidence type="ECO:0000313" key="4">
    <source>
        <dbReference type="Proteomes" id="UP001485043"/>
    </source>
</evidence>
<feature type="domain" description="NADH:ubiquinone oxidoreductase intermediate-associated protein 30" evidence="1">
    <location>
        <begin position="194"/>
        <end position="297"/>
    </location>
</feature>
<dbReference type="PANTHER" id="PTHR15020:SF47">
    <property type="entry name" value="NAD(P)-BINDING DOMAIN-CONTAINING PROTEIN"/>
    <property type="match status" value="1"/>
</dbReference>
<accession>A0AAW1T5U9</accession>
<dbReference type="PANTHER" id="PTHR15020">
    <property type="entry name" value="FLAVIN REDUCTASE-RELATED"/>
    <property type="match status" value="1"/>
</dbReference>
<dbReference type="Pfam" id="PF08547">
    <property type="entry name" value="CIA30"/>
    <property type="match status" value="1"/>
</dbReference>
<feature type="domain" description="NAD(P)-binding" evidence="2">
    <location>
        <begin position="330"/>
        <end position="420"/>
    </location>
</feature>
<dbReference type="Proteomes" id="UP001485043">
    <property type="component" value="Unassembled WGS sequence"/>
</dbReference>
<reference evidence="3 4" key="1">
    <citation type="journal article" date="2024" name="Nat. Commun.">
        <title>Phylogenomics reveals the evolutionary origins of lichenization in chlorophyte algae.</title>
        <authorList>
            <person name="Puginier C."/>
            <person name="Libourel C."/>
            <person name="Otte J."/>
            <person name="Skaloud P."/>
            <person name="Haon M."/>
            <person name="Grisel S."/>
            <person name="Petersen M."/>
            <person name="Berrin J.G."/>
            <person name="Delaux P.M."/>
            <person name="Dal Grande F."/>
            <person name="Keller J."/>
        </authorList>
    </citation>
    <scope>NUCLEOTIDE SEQUENCE [LARGE SCALE GENOMIC DNA]</scope>
    <source>
        <strain evidence="3 4">SAG 2523</strain>
    </source>
</reference>
<evidence type="ECO:0000313" key="3">
    <source>
        <dbReference type="EMBL" id="KAK9863956.1"/>
    </source>
</evidence>
<dbReference type="Gene3D" id="3.40.50.720">
    <property type="entry name" value="NAD(P)-binding Rossmann-like Domain"/>
    <property type="match status" value="2"/>
</dbReference>
<gene>
    <name evidence="3" type="ORF">WJX84_006736</name>
</gene>
<evidence type="ECO:0000259" key="1">
    <source>
        <dbReference type="Pfam" id="PF08547"/>
    </source>
</evidence>
<dbReference type="EMBL" id="JALJOV010000409">
    <property type="protein sequence ID" value="KAK9863956.1"/>
    <property type="molecule type" value="Genomic_DNA"/>
</dbReference>
<protein>
    <recommendedName>
        <fullName evidence="5">NAD(P)-binding domain-containing protein</fullName>
    </recommendedName>
</protein>
<dbReference type="Pfam" id="PF13460">
    <property type="entry name" value="NAD_binding_10"/>
    <property type="match status" value="1"/>
</dbReference>